<protein>
    <recommendedName>
        <fullName evidence="10">Probable nicotinate-nucleotide adenylyltransferase</fullName>
        <ecNumber evidence="10">2.7.7.18</ecNumber>
    </recommendedName>
    <alternativeName>
        <fullName evidence="10">Deamido-NAD(+) diphosphorylase</fullName>
    </alternativeName>
    <alternativeName>
        <fullName evidence="10">Deamido-NAD(+) pyrophosphorylase</fullName>
    </alternativeName>
    <alternativeName>
        <fullName evidence="10">Nicotinate mononucleotide adenylyltransferase</fullName>
        <shortName evidence="10">NaMN adenylyltransferase</shortName>
    </alternativeName>
</protein>
<dbReference type="EMBL" id="JBHSRF010000078">
    <property type="protein sequence ID" value="MFC6086162.1"/>
    <property type="molecule type" value="Genomic_DNA"/>
</dbReference>
<evidence type="ECO:0000256" key="7">
    <source>
        <dbReference type="ARBA" id="ARBA00022840"/>
    </source>
</evidence>
<dbReference type="HAMAP" id="MF_00244">
    <property type="entry name" value="NaMN_adenylyltr"/>
    <property type="match status" value="1"/>
</dbReference>
<evidence type="ECO:0000256" key="3">
    <source>
        <dbReference type="ARBA" id="ARBA00022642"/>
    </source>
</evidence>
<reference evidence="13" key="1">
    <citation type="journal article" date="2019" name="Int. J. Syst. Evol. Microbiol.">
        <title>The Global Catalogue of Microorganisms (GCM) 10K type strain sequencing project: providing services to taxonomists for standard genome sequencing and annotation.</title>
        <authorList>
            <consortium name="The Broad Institute Genomics Platform"/>
            <consortium name="The Broad Institute Genome Sequencing Center for Infectious Disease"/>
            <person name="Wu L."/>
            <person name="Ma J."/>
        </authorList>
    </citation>
    <scope>NUCLEOTIDE SEQUENCE [LARGE SCALE GENOMIC DNA]</scope>
    <source>
        <strain evidence="13">JCM 30346</strain>
    </source>
</reference>
<comment type="pathway">
    <text evidence="2 10">Cofactor biosynthesis; NAD(+) biosynthesis; deamido-NAD(+) from nicotinate D-ribonucleotide: step 1/1.</text>
</comment>
<keyword evidence="5 10" id="KW-0548">Nucleotidyltransferase</keyword>
<comment type="function">
    <text evidence="1 10">Catalyzes the reversible adenylation of nicotinate mononucleotide (NaMN) to nicotinic acid adenine dinucleotide (NaAD).</text>
</comment>
<dbReference type="CDD" id="cd02165">
    <property type="entry name" value="NMNAT"/>
    <property type="match status" value="1"/>
</dbReference>
<evidence type="ECO:0000256" key="2">
    <source>
        <dbReference type="ARBA" id="ARBA00005019"/>
    </source>
</evidence>
<dbReference type="SUPFAM" id="SSF52374">
    <property type="entry name" value="Nucleotidylyl transferase"/>
    <property type="match status" value="1"/>
</dbReference>
<dbReference type="InterPro" id="IPR004821">
    <property type="entry name" value="Cyt_trans-like"/>
</dbReference>
<dbReference type="Gene3D" id="3.40.50.620">
    <property type="entry name" value="HUPs"/>
    <property type="match status" value="1"/>
</dbReference>
<dbReference type="InterPro" id="IPR014729">
    <property type="entry name" value="Rossmann-like_a/b/a_fold"/>
</dbReference>
<gene>
    <name evidence="10 12" type="primary">nadD</name>
    <name evidence="12" type="ORF">ACFP1K_33690</name>
</gene>
<evidence type="ECO:0000256" key="4">
    <source>
        <dbReference type="ARBA" id="ARBA00022679"/>
    </source>
</evidence>
<comment type="similarity">
    <text evidence="10">Belongs to the NadD family.</text>
</comment>
<name>A0ABW1NTR9_9ACTN</name>
<dbReference type="PANTHER" id="PTHR39321">
    <property type="entry name" value="NICOTINATE-NUCLEOTIDE ADENYLYLTRANSFERASE-RELATED"/>
    <property type="match status" value="1"/>
</dbReference>
<keyword evidence="7 10" id="KW-0067">ATP-binding</keyword>
<dbReference type="NCBIfam" id="TIGR00125">
    <property type="entry name" value="cyt_tran_rel"/>
    <property type="match status" value="1"/>
</dbReference>
<evidence type="ECO:0000259" key="11">
    <source>
        <dbReference type="Pfam" id="PF01467"/>
    </source>
</evidence>
<evidence type="ECO:0000256" key="8">
    <source>
        <dbReference type="ARBA" id="ARBA00023027"/>
    </source>
</evidence>
<feature type="domain" description="Cytidyltransferase-like" evidence="11">
    <location>
        <begin position="1"/>
        <end position="156"/>
    </location>
</feature>
<evidence type="ECO:0000256" key="1">
    <source>
        <dbReference type="ARBA" id="ARBA00002324"/>
    </source>
</evidence>
<dbReference type="NCBIfam" id="TIGR00482">
    <property type="entry name" value="nicotinate (nicotinamide) nucleotide adenylyltransferase"/>
    <property type="match status" value="1"/>
</dbReference>
<evidence type="ECO:0000256" key="5">
    <source>
        <dbReference type="ARBA" id="ARBA00022695"/>
    </source>
</evidence>
<comment type="caution">
    <text evidence="12">The sequence shown here is derived from an EMBL/GenBank/DDBJ whole genome shotgun (WGS) entry which is preliminary data.</text>
</comment>
<dbReference type="Proteomes" id="UP001596137">
    <property type="component" value="Unassembled WGS sequence"/>
</dbReference>
<evidence type="ECO:0000256" key="6">
    <source>
        <dbReference type="ARBA" id="ARBA00022741"/>
    </source>
</evidence>
<accession>A0ABW1NTR9</accession>
<dbReference type="RefSeq" id="WP_380761079.1">
    <property type="nucleotide sequence ID" value="NZ_JBHSRF010000078.1"/>
</dbReference>
<keyword evidence="4 10" id="KW-0808">Transferase</keyword>
<evidence type="ECO:0000256" key="10">
    <source>
        <dbReference type="HAMAP-Rule" id="MF_00244"/>
    </source>
</evidence>
<organism evidence="12 13">
    <name type="scientific">Sphaerisporangium aureirubrum</name>
    <dbReference type="NCBI Taxonomy" id="1544736"/>
    <lineage>
        <taxon>Bacteria</taxon>
        <taxon>Bacillati</taxon>
        <taxon>Actinomycetota</taxon>
        <taxon>Actinomycetes</taxon>
        <taxon>Streptosporangiales</taxon>
        <taxon>Streptosporangiaceae</taxon>
        <taxon>Sphaerisporangium</taxon>
    </lineage>
</organism>
<evidence type="ECO:0000256" key="9">
    <source>
        <dbReference type="ARBA" id="ARBA00048721"/>
    </source>
</evidence>
<keyword evidence="13" id="KW-1185">Reference proteome</keyword>
<evidence type="ECO:0000313" key="12">
    <source>
        <dbReference type="EMBL" id="MFC6086162.1"/>
    </source>
</evidence>
<comment type="catalytic activity">
    <reaction evidence="9 10">
        <text>nicotinate beta-D-ribonucleotide + ATP + H(+) = deamido-NAD(+) + diphosphate</text>
        <dbReference type="Rhea" id="RHEA:22860"/>
        <dbReference type="ChEBI" id="CHEBI:15378"/>
        <dbReference type="ChEBI" id="CHEBI:30616"/>
        <dbReference type="ChEBI" id="CHEBI:33019"/>
        <dbReference type="ChEBI" id="CHEBI:57502"/>
        <dbReference type="ChEBI" id="CHEBI:58437"/>
        <dbReference type="EC" id="2.7.7.18"/>
    </reaction>
</comment>
<keyword evidence="3 10" id="KW-0662">Pyridine nucleotide biosynthesis</keyword>
<dbReference type="NCBIfam" id="NF000840">
    <property type="entry name" value="PRK00071.1-3"/>
    <property type="match status" value="1"/>
</dbReference>
<keyword evidence="8 10" id="KW-0520">NAD</keyword>
<sequence>MGGTFDPIHNAHLSKAAAVANALAFDHVLFVPAGDPWQKPLPPVSGEHRLAMLTLATRHDPRFGVSRMEIDRPGPSYTVDTLRELRGLYGDRVRLFLVMGADAYAGIGTWREPEALFELAQLVVCARNGYPPPERHTAVTPVTLTVPEVSSTAVRALVRRQVPVGHLVPAAVESYIKAHGLYRETSSSTPWTASATRSGL</sequence>
<dbReference type="PANTHER" id="PTHR39321:SF3">
    <property type="entry name" value="PHOSPHOPANTETHEINE ADENYLYLTRANSFERASE"/>
    <property type="match status" value="1"/>
</dbReference>
<keyword evidence="6 10" id="KW-0547">Nucleotide-binding</keyword>
<dbReference type="EC" id="2.7.7.18" evidence="10"/>
<evidence type="ECO:0000313" key="13">
    <source>
        <dbReference type="Proteomes" id="UP001596137"/>
    </source>
</evidence>
<proteinExistence type="inferred from homology"/>
<dbReference type="GO" id="GO:0004515">
    <property type="term" value="F:nicotinate-nucleotide adenylyltransferase activity"/>
    <property type="evidence" value="ECO:0007669"/>
    <property type="project" value="UniProtKB-EC"/>
</dbReference>
<dbReference type="InterPro" id="IPR005248">
    <property type="entry name" value="NadD/NMNAT"/>
</dbReference>
<dbReference type="Pfam" id="PF01467">
    <property type="entry name" value="CTP_transf_like"/>
    <property type="match status" value="1"/>
</dbReference>